<accession>A0A5F0K9G3</accession>
<evidence type="ECO:0000313" key="17">
    <source>
        <dbReference type="Proteomes" id="UP000297914"/>
    </source>
</evidence>
<evidence type="ECO:0000256" key="7">
    <source>
        <dbReference type="ARBA" id="ARBA00022692"/>
    </source>
</evidence>
<feature type="transmembrane region" description="Helical" evidence="13">
    <location>
        <begin position="49"/>
        <end position="68"/>
    </location>
</feature>
<evidence type="ECO:0000256" key="13">
    <source>
        <dbReference type="SAM" id="Phobius"/>
    </source>
</evidence>
<evidence type="ECO:0000313" key="16">
    <source>
        <dbReference type="Proteomes" id="UP000297720"/>
    </source>
</evidence>
<dbReference type="NCBIfam" id="TIGR01010">
    <property type="entry name" value="BexC_CtrB_KpsE"/>
    <property type="match status" value="1"/>
</dbReference>
<sequence length="400" mass="45480">MTQPIRPAKPSRLIRKLRKLGNEPKQFFIDSSGFQIAHRSWQQSLKLGSFLWVLACFSIAVLYLGFIASDRYVSRAEVIIKQADQIKMLPDALSMLGIGGSNHQDVLLVQDYLKSWDLLAKLDKELALKSHYQSDKADYFSRLPDEVSREDFIEYYREHLTLHLDELSGVLTIELQTFEPEYGRQVVSLMLRESERFINKLGHQVALDQLAFVEKEVNRAYQRVQDEKAKVLAFQNSHQLISPESTSSARLGVVSQIEAELVNQQAELKQLSSYMRDTAPAVISVQARVDALTKQLQQEKAKLTGLDNNAMNEVTAGYMDVQTQATLAMDLYKTGLISLEQARVEAYRKLKHLLVITQPTLAEDAEYPRRLYNLATIGVLLCLFYGLVVMGLATLREHQD</sequence>
<organism evidence="15 17">
    <name type="scientific">Aeromonas taiwanensis</name>
    <dbReference type="NCBI Taxonomy" id="633417"/>
    <lineage>
        <taxon>Bacteria</taxon>
        <taxon>Pseudomonadati</taxon>
        <taxon>Pseudomonadota</taxon>
        <taxon>Gammaproteobacteria</taxon>
        <taxon>Aeromonadales</taxon>
        <taxon>Aeromonadaceae</taxon>
        <taxon>Aeromonas</taxon>
    </lineage>
</organism>
<dbReference type="GO" id="GO:0015774">
    <property type="term" value="P:polysaccharide transport"/>
    <property type="evidence" value="ECO:0007669"/>
    <property type="project" value="UniProtKB-KW"/>
</dbReference>
<dbReference type="AlphaFoldDB" id="A0A5F0K9G3"/>
<keyword evidence="7 13" id="KW-0812">Transmembrane</keyword>
<name>A0A5F0K9G3_9GAMM</name>
<reference evidence="15 17" key="1">
    <citation type="submission" date="2018-06" db="EMBL/GenBank/DDBJ databases">
        <title>Occurrence of a novel blaKPC-2- and qnrS2- harbouring IncP6 plasmid from Aeromonas taiwanensis isolates recovered from the river sediments.</title>
        <authorList>
            <person name="Zheng B."/>
            <person name="Yu X."/>
            <person name="Xiao Y."/>
        </authorList>
    </citation>
    <scope>NUCLEOTIDE SEQUENCE [LARGE SCALE GENOMIC DNA]</scope>
    <source>
        <strain evidence="14 16">1713</strain>
        <strain evidence="15 17">198</strain>
    </source>
</reference>
<protein>
    <submittedName>
        <fullName evidence="15">Sugar transporter</fullName>
    </submittedName>
</protein>
<dbReference type="InterPro" id="IPR050445">
    <property type="entry name" value="Bact_polysacc_biosynth/exp"/>
</dbReference>
<evidence type="ECO:0000313" key="15">
    <source>
        <dbReference type="EMBL" id="TFF78737.1"/>
    </source>
</evidence>
<evidence type="ECO:0000256" key="8">
    <source>
        <dbReference type="ARBA" id="ARBA00022903"/>
    </source>
</evidence>
<dbReference type="GO" id="GO:0004713">
    <property type="term" value="F:protein tyrosine kinase activity"/>
    <property type="evidence" value="ECO:0007669"/>
    <property type="project" value="TreeGrafter"/>
</dbReference>
<evidence type="ECO:0000256" key="9">
    <source>
        <dbReference type="ARBA" id="ARBA00022989"/>
    </source>
</evidence>
<evidence type="ECO:0000256" key="3">
    <source>
        <dbReference type="ARBA" id="ARBA00022448"/>
    </source>
</evidence>
<dbReference type="GO" id="GO:0005886">
    <property type="term" value="C:plasma membrane"/>
    <property type="evidence" value="ECO:0007669"/>
    <property type="project" value="UniProtKB-SubCell"/>
</dbReference>
<dbReference type="GO" id="GO:0009276">
    <property type="term" value="C:Gram-negative-bacterium-type cell wall"/>
    <property type="evidence" value="ECO:0007669"/>
    <property type="project" value="InterPro"/>
</dbReference>
<dbReference type="PANTHER" id="PTHR32309">
    <property type="entry name" value="TYROSINE-PROTEIN KINASE"/>
    <property type="match status" value="1"/>
</dbReference>
<keyword evidence="8" id="KW-0972">Capsule biogenesis/degradation</keyword>
<comment type="caution">
    <text evidence="15">The sequence shown here is derived from an EMBL/GenBank/DDBJ whole genome shotgun (WGS) entry which is preliminary data.</text>
</comment>
<dbReference type="OrthoDB" id="5580984at2"/>
<keyword evidence="16" id="KW-1185">Reference proteome</keyword>
<keyword evidence="9 13" id="KW-1133">Transmembrane helix</keyword>
<feature type="transmembrane region" description="Helical" evidence="13">
    <location>
        <begin position="371"/>
        <end position="395"/>
    </location>
</feature>
<evidence type="ECO:0000256" key="1">
    <source>
        <dbReference type="ARBA" id="ARBA00004429"/>
    </source>
</evidence>
<comment type="similarity">
    <text evidence="2">Belongs to the BexC/CtrB/KpsE family.</text>
</comment>
<evidence type="ECO:0000256" key="11">
    <source>
        <dbReference type="ARBA" id="ARBA00023136"/>
    </source>
</evidence>
<keyword evidence="10" id="KW-0625">Polysaccharide transport</keyword>
<keyword evidence="5" id="KW-0997">Cell inner membrane</keyword>
<dbReference type="EMBL" id="QORK01000027">
    <property type="protein sequence ID" value="TFF78737.1"/>
    <property type="molecule type" value="Genomic_DNA"/>
</dbReference>
<dbReference type="RefSeq" id="WP_134696113.1">
    <property type="nucleotide sequence ID" value="NZ_QORJ01000025.1"/>
</dbReference>
<gene>
    <name evidence="14" type="ORF">DRM93_13180</name>
    <name evidence="15" type="ORF">DRM94_13180</name>
</gene>
<evidence type="ECO:0000256" key="4">
    <source>
        <dbReference type="ARBA" id="ARBA00022475"/>
    </source>
</evidence>
<dbReference type="Proteomes" id="UP000297720">
    <property type="component" value="Unassembled WGS sequence"/>
</dbReference>
<dbReference type="Proteomes" id="UP000297914">
    <property type="component" value="Unassembled WGS sequence"/>
</dbReference>
<feature type="coiled-coil region" evidence="12">
    <location>
        <begin position="254"/>
        <end position="309"/>
    </location>
</feature>
<evidence type="ECO:0000256" key="2">
    <source>
        <dbReference type="ARBA" id="ARBA00008436"/>
    </source>
</evidence>
<comment type="subcellular location">
    <subcellularLocation>
        <location evidence="1">Cell inner membrane</location>
        <topology evidence="1">Multi-pass membrane protein</topology>
    </subcellularLocation>
</comment>
<keyword evidence="3" id="KW-0813">Transport</keyword>
<dbReference type="PANTHER" id="PTHR32309:SF13">
    <property type="entry name" value="FERRIC ENTEROBACTIN TRANSPORT PROTEIN FEPE"/>
    <property type="match status" value="1"/>
</dbReference>
<keyword evidence="6 15" id="KW-0762">Sugar transport</keyword>
<keyword evidence="4" id="KW-1003">Cell membrane</keyword>
<proteinExistence type="inferred from homology"/>
<dbReference type="EMBL" id="QORL01000027">
    <property type="protein sequence ID" value="TFF74487.1"/>
    <property type="molecule type" value="Genomic_DNA"/>
</dbReference>
<dbReference type="InterPro" id="IPR005705">
    <property type="entry name" value="BexC_CtrB_KpsE_VexD"/>
</dbReference>
<keyword evidence="11 13" id="KW-0472">Membrane</keyword>
<evidence type="ECO:0000256" key="5">
    <source>
        <dbReference type="ARBA" id="ARBA00022519"/>
    </source>
</evidence>
<evidence type="ECO:0000256" key="10">
    <source>
        <dbReference type="ARBA" id="ARBA00023047"/>
    </source>
</evidence>
<keyword evidence="12" id="KW-0175">Coiled coil</keyword>
<evidence type="ECO:0000256" key="6">
    <source>
        <dbReference type="ARBA" id="ARBA00022597"/>
    </source>
</evidence>
<dbReference type="GO" id="GO:0005351">
    <property type="term" value="F:carbohydrate:proton symporter activity"/>
    <property type="evidence" value="ECO:0007669"/>
    <property type="project" value="InterPro"/>
</dbReference>
<evidence type="ECO:0000256" key="12">
    <source>
        <dbReference type="SAM" id="Coils"/>
    </source>
</evidence>
<evidence type="ECO:0000313" key="14">
    <source>
        <dbReference type="EMBL" id="TFF74487.1"/>
    </source>
</evidence>